<keyword evidence="1" id="KW-0472">Membrane</keyword>
<feature type="transmembrane region" description="Helical" evidence="1">
    <location>
        <begin position="245"/>
        <end position="263"/>
    </location>
</feature>
<keyword evidence="1" id="KW-0812">Transmembrane</keyword>
<dbReference type="RefSeq" id="WP_131854238.1">
    <property type="nucleotide sequence ID" value="NZ_SKFH01000052.1"/>
</dbReference>
<sequence length="269" mass="30848">MTPIFRTEWLKMKKYPAFWAMLVILALSYPGMNYMLYSNGYKDRLNDPKVGPLFRMLPNPFTFPDVWGTVAYISSLFIFLPALLVIMFITNEYTYKTHRQNIIDGWSRRDFMLGKIGNVVMISALITGLYTLTAFVIGTVNGGAGLSTPWAGSKYIALFFLQVLSQLSLALLVALLVRKAFIALGVFMFYYFPLEPLIVGLSKEKWGVKLEFMPLEISDRLIPFPRWFTRDEAEWKAVVAQSNAHIGYTLMLLAATWALCFWINKKRDL</sequence>
<dbReference type="Pfam" id="PF12730">
    <property type="entry name" value="ABC2_membrane_4"/>
    <property type="match status" value="1"/>
</dbReference>
<evidence type="ECO:0000256" key="1">
    <source>
        <dbReference type="SAM" id="Phobius"/>
    </source>
</evidence>
<evidence type="ECO:0000313" key="2">
    <source>
        <dbReference type="EMBL" id="TCZ65199.1"/>
    </source>
</evidence>
<dbReference type="PANTHER" id="PTHR37305">
    <property type="entry name" value="INTEGRAL MEMBRANE PROTEIN-RELATED"/>
    <property type="match status" value="1"/>
</dbReference>
<keyword evidence="1" id="KW-1133">Transmembrane helix</keyword>
<comment type="caution">
    <text evidence="2">The sequence shown here is derived from an EMBL/GenBank/DDBJ whole genome shotgun (WGS) entry which is preliminary data.</text>
</comment>
<accession>A0A4R4DVD5</accession>
<dbReference type="PANTHER" id="PTHR37305:SF1">
    <property type="entry name" value="MEMBRANE PROTEIN"/>
    <property type="match status" value="1"/>
</dbReference>
<feature type="transmembrane region" description="Helical" evidence="1">
    <location>
        <begin position="111"/>
        <end position="135"/>
    </location>
</feature>
<gene>
    <name evidence="2" type="ORF">E0486_17635</name>
</gene>
<keyword evidence="3" id="KW-1185">Reference proteome</keyword>
<dbReference type="EMBL" id="SKFH01000052">
    <property type="protein sequence ID" value="TCZ65199.1"/>
    <property type="molecule type" value="Genomic_DNA"/>
</dbReference>
<proteinExistence type="predicted"/>
<name>A0A4R4DVD5_9BACT</name>
<feature type="transmembrane region" description="Helical" evidence="1">
    <location>
        <begin position="155"/>
        <end position="176"/>
    </location>
</feature>
<dbReference type="OrthoDB" id="1452202at2"/>
<dbReference type="AlphaFoldDB" id="A0A4R4DVD5"/>
<protein>
    <submittedName>
        <fullName evidence="2">Uncharacterized protein</fullName>
    </submittedName>
</protein>
<feature type="transmembrane region" description="Helical" evidence="1">
    <location>
        <begin position="16"/>
        <end position="37"/>
    </location>
</feature>
<dbReference type="Proteomes" id="UP000295164">
    <property type="component" value="Unassembled WGS sequence"/>
</dbReference>
<reference evidence="2 3" key="1">
    <citation type="submission" date="2019-03" db="EMBL/GenBank/DDBJ databases">
        <authorList>
            <person name="Kim M.K.M."/>
        </authorList>
    </citation>
    <scope>NUCLEOTIDE SEQUENCE [LARGE SCALE GENOMIC DNA]</scope>
    <source>
        <strain evidence="2 3">17J68-15</strain>
    </source>
</reference>
<feature type="transmembrane region" description="Helical" evidence="1">
    <location>
        <begin position="66"/>
        <end position="90"/>
    </location>
</feature>
<organism evidence="2 3">
    <name type="scientific">Flaviaesturariibacter aridisoli</name>
    <dbReference type="NCBI Taxonomy" id="2545761"/>
    <lineage>
        <taxon>Bacteria</taxon>
        <taxon>Pseudomonadati</taxon>
        <taxon>Bacteroidota</taxon>
        <taxon>Chitinophagia</taxon>
        <taxon>Chitinophagales</taxon>
        <taxon>Chitinophagaceae</taxon>
        <taxon>Flaviaestuariibacter</taxon>
    </lineage>
</organism>
<evidence type="ECO:0000313" key="3">
    <source>
        <dbReference type="Proteomes" id="UP000295164"/>
    </source>
</evidence>
<feature type="transmembrane region" description="Helical" evidence="1">
    <location>
        <begin position="181"/>
        <end position="201"/>
    </location>
</feature>